<dbReference type="Pfam" id="PF04851">
    <property type="entry name" value="ResIII"/>
    <property type="match status" value="1"/>
</dbReference>
<dbReference type="GO" id="GO:0005829">
    <property type="term" value="C:cytosol"/>
    <property type="evidence" value="ECO:0007669"/>
    <property type="project" value="TreeGrafter"/>
</dbReference>
<dbReference type="PANTHER" id="PTHR47396">
    <property type="entry name" value="TYPE I RESTRICTION ENZYME ECOKI R PROTEIN"/>
    <property type="match status" value="1"/>
</dbReference>
<dbReference type="NCBIfam" id="NF012027">
    <property type="entry name" value="PRK15483.1"/>
    <property type="match status" value="1"/>
</dbReference>
<evidence type="ECO:0000313" key="3">
    <source>
        <dbReference type="EMBL" id="ABG49306.1"/>
    </source>
</evidence>
<dbReference type="GO" id="GO:0015668">
    <property type="term" value="F:type III site-specific deoxyribonuclease activity"/>
    <property type="evidence" value="ECO:0007669"/>
    <property type="project" value="InterPro"/>
</dbReference>
<dbReference type="AlphaFoldDB" id="Q0ZKG8"/>
<evidence type="ECO:0000259" key="1">
    <source>
        <dbReference type="Pfam" id="PF04851"/>
    </source>
</evidence>
<dbReference type="InterPro" id="IPR006935">
    <property type="entry name" value="Helicase/UvrB_N"/>
</dbReference>
<dbReference type="PANTHER" id="PTHR47396:SF1">
    <property type="entry name" value="ATP-DEPENDENT HELICASE IRC3-RELATED"/>
    <property type="match status" value="1"/>
</dbReference>
<evidence type="ECO:0000259" key="2">
    <source>
        <dbReference type="Pfam" id="PF19778"/>
    </source>
</evidence>
<geneLocation type="plasmid" evidence="3">
    <name>pLEW279b</name>
</geneLocation>
<keyword evidence="3" id="KW-0614">Plasmid</keyword>
<dbReference type="InterPro" id="IPR050742">
    <property type="entry name" value="Helicase_Restrict-Modif_Enz"/>
</dbReference>
<dbReference type="REBASE" id="14655">
    <property type="entry name" value="CspLTORFBP"/>
</dbReference>
<feature type="domain" description="Helicase/UvrB N-terminal" evidence="1">
    <location>
        <begin position="11"/>
        <end position="260"/>
    </location>
</feature>
<dbReference type="InterPro" id="IPR045572">
    <property type="entry name" value="RE_endonuc_C"/>
</dbReference>
<dbReference type="GO" id="GO:0005524">
    <property type="term" value="F:ATP binding"/>
    <property type="evidence" value="ECO:0007669"/>
    <property type="project" value="InterPro"/>
</dbReference>
<dbReference type="RefSeq" id="WP_011867706.1">
    <property type="nucleotide sequence ID" value="NC_009129.1"/>
</dbReference>
<organism evidence="3">
    <name type="scientific">Corynebacterium sp. L2-79-05</name>
    <dbReference type="NCBI Taxonomy" id="373068"/>
    <lineage>
        <taxon>Bacteria</taxon>
        <taxon>Bacillati</taxon>
        <taxon>Actinomycetota</taxon>
        <taxon>Actinomycetes</taxon>
        <taxon>Mycobacteriales</taxon>
        <taxon>Corynebacteriaceae</taxon>
        <taxon>Corynebacterium</taxon>
    </lineage>
</organism>
<protein>
    <submittedName>
        <fullName evidence="3">Uncharacterized protein</fullName>
    </submittedName>
</protein>
<reference evidence="3" key="1">
    <citation type="journal article" date="2006" name="Appl. Environ. Microbiol.">
        <title>Facile recovery of individual high-molecular-weight, low-copy-number natural plasmids for genomic sequencing.</title>
        <authorList>
            <person name="Williams L.E."/>
            <person name="Detter C."/>
            <person name="Barry K."/>
            <person name="Lapidus A."/>
            <person name="Summers A.O."/>
        </authorList>
    </citation>
    <scope>NUCLEOTIDE SEQUENCE</scope>
    <source>
        <strain evidence="3">L2-79-05</strain>
        <plasmid evidence="3">pLEW279b</plasmid>
    </source>
</reference>
<dbReference type="GO" id="GO:0003677">
    <property type="term" value="F:DNA binding"/>
    <property type="evidence" value="ECO:0007669"/>
    <property type="project" value="InterPro"/>
</dbReference>
<dbReference type="SUPFAM" id="SSF52540">
    <property type="entry name" value="P-loop containing nucleoside triphosphate hydrolases"/>
    <property type="match status" value="2"/>
</dbReference>
<sequence length="1007" mass="115046">MSTFSLSLEEQKHQIDAVNAVVAAFEGIDPNLSESYSNPVLTKDDLEKVRENIDQLHKGQVEGLPAIPFEHRTRQEYGPLGIDVKMETGTGKTYTYTRLMLELNRRFGFHKFILLVPTAPIRAGTASFISSDYAGEHFDMEFDETAVQLEVLSPVKNKKKGRSSLPTALSNYLTDNMFAERQVDALLMTGSMLMSTTMKKSTDQMVLGKYTQPYEAVAATRPIVIIDEPHRFRRDQKQYQAVVNNLDPLAIIRFGATFPRNEVGRGSNKRTVIDYNNLVYDLNAAKSFNSGLVKGVKVQNPEGLSMEDSRLKLMNVTRKPRKAVFRDEATRETFSLTDGDNLGEIHPDFSGLTVRIEKSEDTNNNCVVLSNDRVVYPSDIISSAVFSDSYQEAMIETALLNHFEQEWENFNRKERIKTVSLFFIDSVESYRLDDTAPGYLQLEFQKRLKVHLHNKIEEFKDAKTLREQQYLEYLQYSLGHVEESHGGYFSRDNNAKDEAVQAQINAILHDKQKLMSFEDEDGTPNPLRFVFSKWTLREGWDAPNVFQIAKLRSSGSEVSKLQEVGRGLRIPVDERGHRVKDEEFYLTYLIDFTESDFADKLISEINSGIAVIKNITDDLEDVAEKRTVDPDDLFMELLKKKYINRNGDVLEDTQNEFFEDYPEFAQFLLHGKVIDGTGDGDGTQKKPKNYVGIRKDKYRLLKGLWESINARYIVTMDEVDRETLDSAVDYIFEQKPYREQKRKVHEQTMKRGEKGVTLESGTAYSHEVDSALPYGKFLRLLSTTTHLPVEVIHEGCIREHKKKGLPDDFFNAKTLDAMKRYFTDWYFSVFKSRYSYKKVNVDTRETALTTVDGKVKDSVVRGNIGNWVAKDEVVPDTFIYDQVVYDSPLELKNTTDSGSDLIPQVKVFGKIPRRSVRIPTIFGGTTSPDFMYLLEHDGKQSLNFVIETKDVDSEKSLRAEEKRKIEAAKRFFEALSENDGIDTDVVFTSQLNVDEISALISQVLGDE</sequence>
<feature type="domain" description="Type III restriction enzyme C-terminal endonuclease" evidence="2">
    <location>
        <begin position="878"/>
        <end position="980"/>
    </location>
</feature>
<dbReference type="Pfam" id="PF19778">
    <property type="entry name" value="RE_endonuc"/>
    <property type="match status" value="1"/>
</dbReference>
<proteinExistence type="predicted"/>
<dbReference type="EMBL" id="DQ390457">
    <property type="protein sequence ID" value="ABG49306.1"/>
    <property type="molecule type" value="Genomic_DNA"/>
</dbReference>
<name>Q0ZKG8_9CORY</name>
<accession>Q0ZKG8</accession>
<dbReference type="InterPro" id="IPR027417">
    <property type="entry name" value="P-loop_NTPase"/>
</dbReference>
<dbReference type="Gene3D" id="3.40.50.300">
    <property type="entry name" value="P-loop containing nucleotide triphosphate hydrolases"/>
    <property type="match status" value="2"/>
</dbReference>